<dbReference type="EMBL" id="UINC01113919">
    <property type="protein sequence ID" value="SVC83862.1"/>
    <property type="molecule type" value="Genomic_DNA"/>
</dbReference>
<organism evidence="1">
    <name type="scientific">marine metagenome</name>
    <dbReference type="NCBI Taxonomy" id="408172"/>
    <lineage>
        <taxon>unclassified sequences</taxon>
        <taxon>metagenomes</taxon>
        <taxon>ecological metagenomes</taxon>
    </lineage>
</organism>
<protein>
    <submittedName>
        <fullName evidence="1">Uncharacterized protein</fullName>
    </submittedName>
</protein>
<feature type="non-terminal residue" evidence="1">
    <location>
        <position position="156"/>
    </location>
</feature>
<proteinExistence type="predicted"/>
<sequence>MAKLELEALDKFIVGESWIGSQIDRYRDVLCDEIGARWGGSEKDKETAEFIVSEMLLNGLNNPRVEPFQIKTWQHESSVVNVVETVRKIKSLPFLRCPAAKVEVPLIDVGHASNEELSKSALNIKGSAVLMSMTPEPFSPPQPITARLKSLDKFGA</sequence>
<reference evidence="1" key="1">
    <citation type="submission" date="2018-05" db="EMBL/GenBank/DDBJ databases">
        <authorList>
            <person name="Lanie J.A."/>
            <person name="Ng W.-L."/>
            <person name="Kazmierczak K.M."/>
            <person name="Andrzejewski T.M."/>
            <person name="Davidsen T.M."/>
            <person name="Wayne K.J."/>
            <person name="Tettelin H."/>
            <person name="Glass J.I."/>
            <person name="Rusch D."/>
            <person name="Podicherti R."/>
            <person name="Tsui H.-C.T."/>
            <person name="Winkler M.E."/>
        </authorList>
    </citation>
    <scope>NUCLEOTIDE SEQUENCE</scope>
</reference>
<dbReference type="Gene3D" id="3.50.30.30">
    <property type="match status" value="1"/>
</dbReference>
<dbReference type="AlphaFoldDB" id="A0A382QGR0"/>
<evidence type="ECO:0000313" key="1">
    <source>
        <dbReference type="EMBL" id="SVC83862.1"/>
    </source>
</evidence>
<accession>A0A382QGR0</accession>
<dbReference type="Gene3D" id="3.40.630.10">
    <property type="entry name" value="Zn peptidases"/>
    <property type="match status" value="1"/>
</dbReference>
<gene>
    <name evidence="1" type="ORF">METZ01_LOCUS336716</name>
</gene>
<name>A0A382QGR0_9ZZZZ</name>